<name>A0A136WBF1_9FIRM</name>
<proteinExistence type="predicted"/>
<dbReference type="EMBL" id="LRVM01000014">
    <property type="protein sequence ID" value="KXL51818.1"/>
    <property type="molecule type" value="Genomic_DNA"/>
</dbReference>
<keyword evidence="1" id="KW-0732">Signal</keyword>
<comment type="caution">
    <text evidence="2">The sequence shown here is derived from an EMBL/GenBank/DDBJ whole genome shotgun (WGS) entry which is preliminary data.</text>
</comment>
<keyword evidence="3" id="KW-1185">Reference proteome</keyword>
<dbReference type="AlphaFoldDB" id="A0A136WBF1"/>
<sequence length="153" mass="17282">MKRRILSFTMFFIVLLFSISPVCAFADEINNPVPLSITSGLNENEEGQEATFDDSRMVYGETVPFADITVTICRRDGEGIMLEDYRNDFEVGSLGIFSMTLPLKLGTNYIEIMVSGDDYDEAVYIYELKRKPQAVKDELKSMIALPGLLPKFK</sequence>
<dbReference type="Proteomes" id="UP000070539">
    <property type="component" value="Unassembled WGS sequence"/>
</dbReference>
<evidence type="ECO:0000313" key="3">
    <source>
        <dbReference type="Proteomes" id="UP000070539"/>
    </source>
</evidence>
<gene>
    <name evidence="2" type="ORF">CLNEO_27900</name>
</gene>
<dbReference type="OrthoDB" id="2086296at2"/>
<feature type="chain" id="PRO_5007479321" description="Ig-like domain-containing protein" evidence="1">
    <location>
        <begin position="27"/>
        <end position="153"/>
    </location>
</feature>
<dbReference type="RefSeq" id="WP_066090563.1">
    <property type="nucleotide sequence ID" value="NZ_LRVM01000014.1"/>
</dbReference>
<evidence type="ECO:0000256" key="1">
    <source>
        <dbReference type="SAM" id="SignalP"/>
    </source>
</evidence>
<feature type="signal peptide" evidence="1">
    <location>
        <begin position="1"/>
        <end position="26"/>
    </location>
</feature>
<evidence type="ECO:0008006" key="4">
    <source>
        <dbReference type="Google" id="ProtNLM"/>
    </source>
</evidence>
<organism evidence="2 3">
    <name type="scientific">Anaerotignum neopropionicum</name>
    <dbReference type="NCBI Taxonomy" id="36847"/>
    <lineage>
        <taxon>Bacteria</taxon>
        <taxon>Bacillati</taxon>
        <taxon>Bacillota</taxon>
        <taxon>Clostridia</taxon>
        <taxon>Lachnospirales</taxon>
        <taxon>Anaerotignaceae</taxon>
        <taxon>Anaerotignum</taxon>
    </lineage>
</organism>
<dbReference type="STRING" id="36847.CLNEO_27900"/>
<evidence type="ECO:0000313" key="2">
    <source>
        <dbReference type="EMBL" id="KXL51818.1"/>
    </source>
</evidence>
<protein>
    <recommendedName>
        <fullName evidence="4">Ig-like domain-containing protein</fullName>
    </recommendedName>
</protein>
<accession>A0A136WBF1</accession>
<reference evidence="2 3" key="1">
    <citation type="submission" date="2016-01" db="EMBL/GenBank/DDBJ databases">
        <title>Genome sequence of Clostridium neopropionicum X4, DSM-3847.</title>
        <authorList>
            <person name="Poehlein A."/>
            <person name="Beck M.H."/>
            <person name="Bengelsdorf F.R."/>
            <person name="Daniel R."/>
            <person name="Duerre P."/>
        </authorList>
    </citation>
    <scope>NUCLEOTIDE SEQUENCE [LARGE SCALE GENOMIC DNA]</scope>
    <source>
        <strain evidence="2 3">DSM-3847</strain>
    </source>
</reference>